<keyword evidence="2" id="KW-0472">Membrane</keyword>
<proteinExistence type="predicted"/>
<protein>
    <submittedName>
        <fullName evidence="3">Uncharacterized protein</fullName>
    </submittedName>
</protein>
<feature type="region of interest" description="Disordered" evidence="1">
    <location>
        <begin position="30"/>
        <end position="49"/>
    </location>
</feature>
<feature type="transmembrane region" description="Helical" evidence="2">
    <location>
        <begin position="593"/>
        <end position="615"/>
    </location>
</feature>
<dbReference type="PANTHER" id="PTHR35394:SF5">
    <property type="entry name" value="DUF3176 DOMAIN-CONTAINING PROTEIN"/>
    <property type="match status" value="1"/>
</dbReference>
<evidence type="ECO:0000313" key="3">
    <source>
        <dbReference type="EMBL" id="KAF2870097.1"/>
    </source>
</evidence>
<dbReference type="Pfam" id="PF11374">
    <property type="entry name" value="DUF3176"/>
    <property type="match status" value="1"/>
</dbReference>
<comment type="caution">
    <text evidence="3">The sequence shown here is derived from an EMBL/GenBank/DDBJ whole genome shotgun (WGS) entry which is preliminary data.</text>
</comment>
<evidence type="ECO:0000256" key="2">
    <source>
        <dbReference type="SAM" id="Phobius"/>
    </source>
</evidence>
<organism evidence="3 4">
    <name type="scientific">Massariosphaeria phaeospora</name>
    <dbReference type="NCBI Taxonomy" id="100035"/>
    <lineage>
        <taxon>Eukaryota</taxon>
        <taxon>Fungi</taxon>
        <taxon>Dikarya</taxon>
        <taxon>Ascomycota</taxon>
        <taxon>Pezizomycotina</taxon>
        <taxon>Dothideomycetes</taxon>
        <taxon>Pleosporomycetidae</taxon>
        <taxon>Pleosporales</taxon>
        <taxon>Pleosporales incertae sedis</taxon>
        <taxon>Massariosphaeria</taxon>
    </lineage>
</organism>
<keyword evidence="4" id="KW-1185">Reference proteome</keyword>
<keyword evidence="2" id="KW-0812">Transmembrane</keyword>
<dbReference type="InterPro" id="IPR021514">
    <property type="entry name" value="DUF3176"/>
</dbReference>
<feature type="transmembrane region" description="Helical" evidence="2">
    <location>
        <begin position="162"/>
        <end position="179"/>
    </location>
</feature>
<keyword evidence="2" id="KW-1133">Transmembrane helix</keyword>
<accession>A0A7C8I3P0</accession>
<evidence type="ECO:0000313" key="4">
    <source>
        <dbReference type="Proteomes" id="UP000481861"/>
    </source>
</evidence>
<dbReference type="EMBL" id="JAADJZ010000014">
    <property type="protein sequence ID" value="KAF2870097.1"/>
    <property type="molecule type" value="Genomic_DNA"/>
</dbReference>
<sequence>MSYSHFIPNSAALPLYDPVQASLHLRATSEADDHDDGLPSQKHASTKTQGPMSQKLANLGWWWEAGAAFVAVVCTSLIVAILLRMNDRPLGEWPLRVQPNSLIALFSTIAKSALLVPLAECIGQLKWSYFEQPRTLERMEDFDLASRGPWGSLMFLWKTRGSALLASLGAIITVLLMGFESFTQQVIQFETKETRVAELYGWIHSTDTWKNTSQYPTGAIGHIYTAGEYYPWLMSGTLGTLAGQQPSRPQNAFCPSSECRVESYSTLSVCSTCETRTVQVADLTCNYTLTDYWNRTSFTTDNGRFVTLRDSVNFKSVATMCEQSSDVFPTLILSLDITKKANGTIEAGLSPDLDKSVYFGGKIQEKLKLDLSNSDFLNPLRMCYFYDWESITEVDPEAPPRPYKSISKATCFTSETNFGQYDDAARVGDINGTISECALDFCAKTAQNLRISSTGTVVTFLDKAELLEPEEQPASNNLGNVSDYEVYKEKLANNDGGYIAYSAKGIPGKVFNISYFASSNLVTQFLELAAKDSPALAVLSKLRSTDSIMGNWPEMFDRLAVILHDVVQSSGNPSTRNNTAIAYDSDLFVSVHWPWLIIPLSIVALAIIFLILTVVHSSRKPYLFKSSILPVLFHGPLGGDMADATMPAMFGKRWTYGHLSALSQNMRATLGKDEEGSLKLKLE</sequence>
<evidence type="ECO:0000256" key="1">
    <source>
        <dbReference type="SAM" id="MobiDB-lite"/>
    </source>
</evidence>
<name>A0A7C8I3P0_9PLEO</name>
<dbReference type="AlphaFoldDB" id="A0A7C8I3P0"/>
<reference evidence="3 4" key="1">
    <citation type="submission" date="2020-01" db="EMBL/GenBank/DDBJ databases">
        <authorList>
            <consortium name="DOE Joint Genome Institute"/>
            <person name="Haridas S."/>
            <person name="Albert R."/>
            <person name="Binder M."/>
            <person name="Bloem J."/>
            <person name="Labutti K."/>
            <person name="Salamov A."/>
            <person name="Andreopoulos B."/>
            <person name="Baker S.E."/>
            <person name="Barry K."/>
            <person name="Bills G."/>
            <person name="Bluhm B.H."/>
            <person name="Cannon C."/>
            <person name="Castanera R."/>
            <person name="Culley D.E."/>
            <person name="Daum C."/>
            <person name="Ezra D."/>
            <person name="Gonzalez J.B."/>
            <person name="Henrissat B."/>
            <person name="Kuo A."/>
            <person name="Liang C."/>
            <person name="Lipzen A."/>
            <person name="Lutzoni F."/>
            <person name="Magnuson J."/>
            <person name="Mondo S."/>
            <person name="Nolan M."/>
            <person name="Ohm R."/>
            <person name="Pangilinan J."/>
            <person name="Park H.-J.H."/>
            <person name="Ramirez L."/>
            <person name="Alfaro M."/>
            <person name="Sun H."/>
            <person name="Tritt A."/>
            <person name="Yoshinaga Y."/>
            <person name="Zwiers L.-H.L."/>
            <person name="Turgeon B.G."/>
            <person name="Goodwin S.B."/>
            <person name="Spatafora J.W."/>
            <person name="Crous P.W."/>
            <person name="Grigoriev I.V."/>
        </authorList>
    </citation>
    <scope>NUCLEOTIDE SEQUENCE [LARGE SCALE GENOMIC DNA]</scope>
    <source>
        <strain evidence="3 4">CBS 611.86</strain>
    </source>
</reference>
<dbReference type="PANTHER" id="PTHR35394">
    <property type="entry name" value="DUF3176 DOMAIN-CONTAINING PROTEIN"/>
    <property type="match status" value="1"/>
</dbReference>
<feature type="transmembrane region" description="Helical" evidence="2">
    <location>
        <begin position="61"/>
        <end position="83"/>
    </location>
</feature>
<dbReference type="Proteomes" id="UP000481861">
    <property type="component" value="Unassembled WGS sequence"/>
</dbReference>
<dbReference type="OrthoDB" id="5376804at2759"/>
<gene>
    <name evidence="3" type="ORF">BDV95DRAFT_608119</name>
</gene>